<name>H6L869_SAPGL</name>
<dbReference type="GO" id="GO:1990351">
    <property type="term" value="C:transporter complex"/>
    <property type="evidence" value="ECO:0007669"/>
    <property type="project" value="TreeGrafter"/>
</dbReference>
<reference evidence="3 4" key="1">
    <citation type="journal article" date="2012" name="Stand. Genomic Sci.">
        <title>Complete genome sequencing and analysis of Saprospira grandis str. Lewin, a predatory marine bacterium.</title>
        <authorList>
            <person name="Saw J.H."/>
            <person name="Yuryev A."/>
            <person name="Kanbe M."/>
            <person name="Hou S."/>
            <person name="Young A.G."/>
            <person name="Aizawa S."/>
            <person name="Alam M."/>
        </authorList>
    </citation>
    <scope>NUCLEOTIDE SEQUENCE [LARGE SCALE GENOMIC DNA]</scope>
    <source>
        <strain evidence="3 4">Lewin</strain>
    </source>
</reference>
<dbReference type="HOGENOM" id="CLU_007637_0_0_10"/>
<evidence type="ECO:0000259" key="2">
    <source>
        <dbReference type="Pfam" id="PF19838"/>
    </source>
</evidence>
<organism evidence="3 4">
    <name type="scientific">Saprospira grandis (strain Lewin)</name>
    <dbReference type="NCBI Taxonomy" id="984262"/>
    <lineage>
        <taxon>Bacteria</taxon>
        <taxon>Pseudomonadati</taxon>
        <taxon>Bacteroidota</taxon>
        <taxon>Saprospiria</taxon>
        <taxon>Saprospirales</taxon>
        <taxon>Saprospiraceae</taxon>
        <taxon>Saprospira</taxon>
    </lineage>
</organism>
<accession>H6L869</accession>
<proteinExistence type="predicted"/>
<dbReference type="Proteomes" id="UP000007519">
    <property type="component" value="Chromosome"/>
</dbReference>
<protein>
    <submittedName>
        <fullName evidence="3">Organic solvent tolerance protein OstA</fullName>
    </submittedName>
</protein>
<feature type="compositionally biased region" description="Basic and acidic residues" evidence="1">
    <location>
        <begin position="71"/>
        <end position="89"/>
    </location>
</feature>
<feature type="region of interest" description="Disordered" evidence="1">
    <location>
        <begin position="48"/>
        <end position="99"/>
    </location>
</feature>
<dbReference type="AlphaFoldDB" id="H6L869"/>
<dbReference type="GO" id="GO:0009279">
    <property type="term" value="C:cell outer membrane"/>
    <property type="evidence" value="ECO:0007669"/>
    <property type="project" value="TreeGrafter"/>
</dbReference>
<evidence type="ECO:0000313" key="4">
    <source>
        <dbReference type="Proteomes" id="UP000007519"/>
    </source>
</evidence>
<dbReference type="PANTHER" id="PTHR30189:SF1">
    <property type="entry name" value="LPS-ASSEMBLY PROTEIN LPTD"/>
    <property type="match status" value="1"/>
</dbReference>
<dbReference type="EMBL" id="CP002831">
    <property type="protein sequence ID" value="AFC25397.1"/>
    <property type="molecule type" value="Genomic_DNA"/>
</dbReference>
<dbReference type="eggNOG" id="COG1452">
    <property type="taxonomic scope" value="Bacteria"/>
</dbReference>
<dbReference type="RefSeq" id="WP_015693007.1">
    <property type="nucleotide sequence ID" value="NC_016940.1"/>
</dbReference>
<gene>
    <name evidence="3" type="ordered locus">SGRA_2669</name>
</gene>
<dbReference type="InterPro" id="IPR050218">
    <property type="entry name" value="LptD"/>
</dbReference>
<sequence>MQALIKSLLFSAVILLLLGQSACRYPYYTPQAKKARKALKAEKKARKAAAAQLPKSDTTIAASDEGIDQLPKTDPKARAGQKKETDKLVDAPALDSLPPSDTSQMALAAIDSSGTDSLLLSQVDSLPPIVFNPDSLDSPVQYDAKDSTIYDLMNQKIYLYGSAEINYGRYQLKAGYIEVDFLTSIATAQGFPDSTEPSGIREMPYFSDGNQKFEAKKIMYNFKTKKGKVFDTSTEQGDGYFLSKATKFISKSGDSTASSDVLYAGGCTYTTCDHKHPHFGLRSSRAKVIPGKLIVVGPSFIEIMGSPTPLALPFGFFPITNSRKSGLILSTNIDFSPNWGAGIREIGYYQVISDQMDLKLTGDFYTRGTFRVNLESNYKMRYKASGGFRMSYARTVEDEPGTPDYSLLKDFNISWTHQQDAKAHPSQSFSASVNLGTSDYFRNTEPSANLTLQSTLQSSISYSKRFLGTPFSLAIAARHSQNTSSNTMNITAPQTTLTMNQIYPFQRKVQLGEQSWYERIGFSYSATANNSFQIADSLLFSADGLADAMEEAKYSVVHSPRVNLSLKLFKYINVQPNISYQESWYFYSNEQSFDPTLVISADTSYDEDDPTIISNIDADTTFGTLNTFRDYGFNAVRNFSAGVNMSTQLFATGTYNIGRLEKVRAVIRPNVGLSWRPDYQSDFWGYYGEVQTDTRYPDELTTYRRFDAVPSGGEQALLTYSLNSRIEGKLKPSRRDTSQQKSNKFPILNNLNVSGNYNFAADSLRWSTINLNANTTLFKMVNATFSMVFDPYIADQNTNTRLNTLEWTKNGRLARFTSGALALSTQINPNSLKQLFSDPYKSKTKKEEEAKSFDILQQLSLNYNLRFNRSYIEGVDSLQFTANELSMSGAFRLSKNWDIRIYRMGYDFDKKRITYPDFGFSRSLHCWEMGMRWQPEQQTWNFFVQVRPGSLGFLKLPVNKTRFDDY</sequence>
<dbReference type="Pfam" id="PF19838">
    <property type="entry name" value="LptD_2"/>
    <property type="match status" value="1"/>
</dbReference>
<dbReference type="InterPro" id="IPR045659">
    <property type="entry name" value="LptD_2"/>
</dbReference>
<dbReference type="STRING" id="984262.SGRA_2669"/>
<dbReference type="OrthoDB" id="9802320at2"/>
<dbReference type="KEGG" id="sgn:SGRA_2669"/>
<feature type="domain" description="LPS-assembly protein LptD central" evidence="2">
    <location>
        <begin position="294"/>
        <end position="792"/>
    </location>
</feature>
<dbReference type="PANTHER" id="PTHR30189">
    <property type="entry name" value="LPS-ASSEMBLY PROTEIN"/>
    <property type="match status" value="1"/>
</dbReference>
<evidence type="ECO:0000313" key="3">
    <source>
        <dbReference type="EMBL" id="AFC25397.1"/>
    </source>
</evidence>
<evidence type="ECO:0000256" key="1">
    <source>
        <dbReference type="SAM" id="MobiDB-lite"/>
    </source>
</evidence>
<keyword evidence="4" id="KW-1185">Reference proteome</keyword>